<dbReference type="Gene3D" id="1.10.287.950">
    <property type="entry name" value="Methyl-accepting chemotaxis protein"/>
    <property type="match status" value="1"/>
</dbReference>
<dbReference type="PATRIC" id="fig|284581.3.peg.586"/>
<dbReference type="CDD" id="cd11386">
    <property type="entry name" value="MCP_signal"/>
    <property type="match status" value="1"/>
</dbReference>
<proteinExistence type="inferred from homology"/>
<dbReference type="InterPro" id="IPR004089">
    <property type="entry name" value="MCPsignal_dom"/>
</dbReference>
<dbReference type="SMART" id="SM00283">
    <property type="entry name" value="MA"/>
    <property type="match status" value="1"/>
</dbReference>
<dbReference type="SMART" id="SM00304">
    <property type="entry name" value="HAMP"/>
    <property type="match status" value="1"/>
</dbReference>
<evidence type="ECO:0000256" key="5">
    <source>
        <dbReference type="ARBA" id="ARBA00029447"/>
    </source>
</evidence>
<evidence type="ECO:0000256" key="3">
    <source>
        <dbReference type="ARBA" id="ARBA00023136"/>
    </source>
</evidence>
<dbReference type="PANTHER" id="PTHR32089:SF114">
    <property type="entry name" value="METHYL-ACCEPTING CHEMOTAXIS PROTEIN MCPB"/>
    <property type="match status" value="1"/>
</dbReference>
<reference evidence="11" key="1">
    <citation type="submission" date="2015-08" db="EMBL/GenBank/DDBJ databases">
        <title>Fjat-14210 dsm16467.</title>
        <authorList>
            <person name="Liu B."/>
            <person name="Wang J."/>
            <person name="Zhu Y."/>
            <person name="Liu G."/>
            <person name="Chen Q."/>
            <person name="Chen Z."/>
            <person name="Lan J."/>
            <person name="Che J."/>
            <person name="Ge C."/>
            <person name="Shi H."/>
            <person name="Pan Z."/>
            <person name="Liu X."/>
        </authorList>
    </citation>
    <scope>NUCLEOTIDE SEQUENCE [LARGE SCALE GENOMIC DNA]</scope>
    <source>
        <strain evidence="11">DSM 16467</strain>
    </source>
</reference>
<dbReference type="PROSITE" id="PS50111">
    <property type="entry name" value="CHEMOTAXIS_TRANSDUC_2"/>
    <property type="match status" value="1"/>
</dbReference>
<keyword evidence="7" id="KW-1133">Transmembrane helix</keyword>
<evidence type="ECO:0000256" key="1">
    <source>
        <dbReference type="ARBA" id="ARBA00004236"/>
    </source>
</evidence>
<dbReference type="STRING" id="284581.AMD01_01640"/>
<feature type="domain" description="Methyl-accepting transducer" evidence="8">
    <location>
        <begin position="303"/>
        <end position="553"/>
    </location>
</feature>
<keyword evidence="2" id="KW-1003">Cell membrane</keyword>
<dbReference type="PROSITE" id="PS50885">
    <property type="entry name" value="HAMP"/>
    <property type="match status" value="1"/>
</dbReference>
<evidence type="ECO:0008006" key="12">
    <source>
        <dbReference type="Google" id="ProtNLM"/>
    </source>
</evidence>
<evidence type="ECO:0000256" key="6">
    <source>
        <dbReference type="PROSITE-ProRule" id="PRU00284"/>
    </source>
</evidence>
<comment type="caution">
    <text evidence="10">The sequence shown here is derived from an EMBL/GenBank/DDBJ whole genome shotgun (WGS) entry which is preliminary data.</text>
</comment>
<dbReference type="AlphaFoldDB" id="A0A0M0LIN7"/>
<organism evidence="10 11">
    <name type="scientific">Priestia koreensis</name>
    <dbReference type="NCBI Taxonomy" id="284581"/>
    <lineage>
        <taxon>Bacteria</taxon>
        <taxon>Bacillati</taxon>
        <taxon>Bacillota</taxon>
        <taxon>Bacilli</taxon>
        <taxon>Bacillales</taxon>
        <taxon>Bacillaceae</taxon>
        <taxon>Priestia</taxon>
    </lineage>
</organism>
<protein>
    <recommendedName>
        <fullName evidence="12">Methyl-accepting chemotaxis protein</fullName>
    </recommendedName>
</protein>
<comment type="subcellular location">
    <subcellularLocation>
        <location evidence="1">Cell membrane</location>
    </subcellularLocation>
</comment>
<dbReference type="InterPro" id="IPR003660">
    <property type="entry name" value="HAMP_dom"/>
</dbReference>
<evidence type="ECO:0000256" key="2">
    <source>
        <dbReference type="ARBA" id="ARBA00022475"/>
    </source>
</evidence>
<feature type="transmembrane region" description="Helical" evidence="7">
    <location>
        <begin position="38"/>
        <end position="61"/>
    </location>
</feature>
<evidence type="ECO:0000259" key="8">
    <source>
        <dbReference type="PROSITE" id="PS50111"/>
    </source>
</evidence>
<dbReference type="Pfam" id="PF00672">
    <property type="entry name" value="HAMP"/>
    <property type="match status" value="1"/>
</dbReference>
<evidence type="ECO:0000259" key="9">
    <source>
        <dbReference type="PROSITE" id="PS50885"/>
    </source>
</evidence>
<gene>
    <name evidence="10" type="ORF">AMD01_01640</name>
</gene>
<keyword evidence="4 6" id="KW-0807">Transducer</keyword>
<dbReference type="GO" id="GO:0007165">
    <property type="term" value="P:signal transduction"/>
    <property type="evidence" value="ECO:0007669"/>
    <property type="project" value="UniProtKB-KW"/>
</dbReference>
<dbReference type="CDD" id="cd06225">
    <property type="entry name" value="HAMP"/>
    <property type="match status" value="1"/>
</dbReference>
<dbReference type="EMBL" id="LILC01000002">
    <property type="protein sequence ID" value="KOO50919.1"/>
    <property type="molecule type" value="Genomic_DNA"/>
</dbReference>
<evidence type="ECO:0000313" key="10">
    <source>
        <dbReference type="EMBL" id="KOO50919.1"/>
    </source>
</evidence>
<keyword evidence="7" id="KW-0812">Transmembrane</keyword>
<keyword evidence="11" id="KW-1185">Reference proteome</keyword>
<dbReference type="PANTHER" id="PTHR32089">
    <property type="entry name" value="METHYL-ACCEPTING CHEMOTAXIS PROTEIN MCPB"/>
    <property type="match status" value="1"/>
</dbReference>
<evidence type="ECO:0000313" key="11">
    <source>
        <dbReference type="Proteomes" id="UP000037558"/>
    </source>
</evidence>
<feature type="transmembrane region" description="Helical" evidence="7">
    <location>
        <begin position="202"/>
        <end position="229"/>
    </location>
</feature>
<name>A0A0M0LIN7_9BACI</name>
<accession>A0A0M0LIN7</accession>
<comment type="similarity">
    <text evidence="5">Belongs to the methyl-accepting chemotaxis (MCP) protein family.</text>
</comment>
<dbReference type="SUPFAM" id="SSF58104">
    <property type="entry name" value="Methyl-accepting chemotaxis protein (MCP) signaling domain"/>
    <property type="match status" value="1"/>
</dbReference>
<sequence length="589" mass="64714">MRAKKEKKHKNASKPNNRGREWFSRVFNRLTLGKKYGLGMLVVIVLFSLSIIATFVSLTVVKRDVGNEMDGSERSITIVNMQKQFREQGNIINSYILDSNPAHIDEMRRNDLAFKELSKTLKSSMSDKEHQTKLTQILSNEDKIVKLFNKDVVDGVVAQNKLAYTTAKMRADQIITDNVITLDSLNEIIQSERDTYVNRAQAILSTAGFILLGALVVSIIIGSGIMIVITRTLNKQLGILVKTAKRIAQGELNVELPHYNGKDEIAQLSDAVDMMRQNLQGMIQEISAVSTHVTEKSEELTKSSSEVRQASLQIATTMTQLSAGADDQAKTASNIAEMMDGYVDKINHATIESKDVQSVSTTILHMTKEGNTLMNESTVKMEDIHRLVKTSVDKVKGLDAQTKQISKLVNVIRDIADQTNLLALNAAIEAARAGDHGRGFAVVADEVRKLAEQVSHSVSDITSIVKGIQAESHEVVSSLVEGYEQVESGAGQIQHTGKTFQNIHQSITNMDKSIVTMTTNLNDISNVTSKINESIESIASVSEESAAGIEQASVSVHQSNASIEDVSDNSAYLAQLADQLNQMLLRFKL</sequence>
<feature type="domain" description="HAMP" evidence="9">
    <location>
        <begin position="231"/>
        <end position="284"/>
    </location>
</feature>
<keyword evidence="3 7" id="KW-0472">Membrane</keyword>
<evidence type="ECO:0000256" key="7">
    <source>
        <dbReference type="SAM" id="Phobius"/>
    </source>
</evidence>
<dbReference type="Proteomes" id="UP000037558">
    <property type="component" value="Unassembled WGS sequence"/>
</dbReference>
<dbReference type="Pfam" id="PF00015">
    <property type="entry name" value="MCPsignal"/>
    <property type="match status" value="1"/>
</dbReference>
<evidence type="ECO:0000256" key="4">
    <source>
        <dbReference type="ARBA" id="ARBA00023224"/>
    </source>
</evidence>
<dbReference type="GO" id="GO:0005886">
    <property type="term" value="C:plasma membrane"/>
    <property type="evidence" value="ECO:0007669"/>
    <property type="project" value="UniProtKB-SubCell"/>
</dbReference>